<evidence type="ECO:0000313" key="12">
    <source>
        <dbReference type="Proteomes" id="UP001595752"/>
    </source>
</evidence>
<keyword evidence="11" id="KW-0282">Flagellum</keyword>
<evidence type="ECO:0000256" key="8">
    <source>
        <dbReference type="ARBA" id="ARBA00022989"/>
    </source>
</evidence>
<keyword evidence="12" id="KW-1185">Reference proteome</keyword>
<protein>
    <recommendedName>
        <fullName evidence="10">Flagellar protein FliL</fullName>
    </recommendedName>
</protein>
<evidence type="ECO:0000256" key="1">
    <source>
        <dbReference type="ARBA" id="ARBA00002254"/>
    </source>
</evidence>
<evidence type="ECO:0000256" key="9">
    <source>
        <dbReference type="ARBA" id="ARBA00023136"/>
    </source>
</evidence>
<evidence type="ECO:0000256" key="3">
    <source>
        <dbReference type="ARBA" id="ARBA00008281"/>
    </source>
</evidence>
<dbReference type="Pfam" id="PF03748">
    <property type="entry name" value="FliL"/>
    <property type="match status" value="1"/>
</dbReference>
<keyword evidence="6 10" id="KW-0812">Transmembrane</keyword>
<gene>
    <name evidence="11" type="primary">fliL</name>
    <name evidence="11" type="ORF">ACFOU2_03320</name>
</gene>
<evidence type="ECO:0000256" key="4">
    <source>
        <dbReference type="ARBA" id="ARBA00022475"/>
    </source>
</evidence>
<reference evidence="12" key="1">
    <citation type="journal article" date="2019" name="Int. J. Syst. Evol. Microbiol.">
        <title>The Global Catalogue of Microorganisms (GCM) 10K type strain sequencing project: providing services to taxonomists for standard genome sequencing and annotation.</title>
        <authorList>
            <consortium name="The Broad Institute Genomics Platform"/>
            <consortium name="The Broad Institute Genome Sequencing Center for Infectious Disease"/>
            <person name="Wu L."/>
            <person name="Ma J."/>
        </authorList>
    </citation>
    <scope>NUCLEOTIDE SEQUENCE [LARGE SCALE GENOMIC DNA]</scope>
    <source>
        <strain evidence="12">CCUG 61889</strain>
    </source>
</reference>
<dbReference type="InterPro" id="IPR005503">
    <property type="entry name" value="FliL"/>
</dbReference>
<evidence type="ECO:0000256" key="10">
    <source>
        <dbReference type="RuleBase" id="RU364125"/>
    </source>
</evidence>
<sequence length="142" mass="16287">MFKNKLVNIMLIMLLALTLVGAVAVIVVLKFTSVDETKEPSAKEVVESTVKIEEITTNLLSNQFIRMSFTIQTDSKDAKKELEMRDFQVRDIIIKELSDMKAEQFQGKKGIMELEERLKIKINELMQEGQVVKVYTTSKMLQ</sequence>
<proteinExistence type="inferred from homology"/>
<feature type="transmembrane region" description="Helical" evidence="10">
    <location>
        <begin position="6"/>
        <end position="29"/>
    </location>
</feature>
<comment type="function">
    <text evidence="1 10">Controls the rotational direction of flagella during chemotaxis.</text>
</comment>
<keyword evidence="9 10" id="KW-0472">Membrane</keyword>
<evidence type="ECO:0000256" key="2">
    <source>
        <dbReference type="ARBA" id="ARBA00004162"/>
    </source>
</evidence>
<organism evidence="11 12">
    <name type="scientific">Bacillus songklensis</name>
    <dbReference type="NCBI Taxonomy" id="1069116"/>
    <lineage>
        <taxon>Bacteria</taxon>
        <taxon>Bacillati</taxon>
        <taxon>Bacillota</taxon>
        <taxon>Bacilli</taxon>
        <taxon>Bacillales</taxon>
        <taxon>Bacillaceae</taxon>
        <taxon>Bacillus</taxon>
    </lineage>
</organism>
<evidence type="ECO:0000256" key="7">
    <source>
        <dbReference type="ARBA" id="ARBA00022779"/>
    </source>
</evidence>
<name>A0ABV8AY07_9BACI</name>
<dbReference type="PANTHER" id="PTHR35091:SF2">
    <property type="entry name" value="FLAGELLAR PROTEIN FLIL"/>
    <property type="match status" value="1"/>
</dbReference>
<dbReference type="PANTHER" id="PTHR35091">
    <property type="entry name" value="FLAGELLAR PROTEIN FLIL"/>
    <property type="match status" value="1"/>
</dbReference>
<comment type="subcellular location">
    <subcellularLocation>
        <location evidence="2">Cell membrane</location>
        <topology evidence="2">Single-pass membrane protein</topology>
    </subcellularLocation>
</comment>
<keyword evidence="4 10" id="KW-1003">Cell membrane</keyword>
<comment type="similarity">
    <text evidence="3 10">Belongs to the FliL family.</text>
</comment>
<dbReference type="Proteomes" id="UP001595752">
    <property type="component" value="Unassembled WGS sequence"/>
</dbReference>
<keyword evidence="11" id="KW-0966">Cell projection</keyword>
<keyword evidence="11" id="KW-0969">Cilium</keyword>
<evidence type="ECO:0000313" key="11">
    <source>
        <dbReference type="EMBL" id="MFC3882565.1"/>
    </source>
</evidence>
<dbReference type="EMBL" id="JBHRZT010000020">
    <property type="protein sequence ID" value="MFC3882565.1"/>
    <property type="molecule type" value="Genomic_DNA"/>
</dbReference>
<accession>A0ABV8AY07</accession>
<keyword evidence="8 10" id="KW-1133">Transmembrane helix</keyword>
<evidence type="ECO:0000256" key="5">
    <source>
        <dbReference type="ARBA" id="ARBA00022500"/>
    </source>
</evidence>
<keyword evidence="7 10" id="KW-0283">Flagellar rotation</keyword>
<evidence type="ECO:0000256" key="6">
    <source>
        <dbReference type="ARBA" id="ARBA00022692"/>
    </source>
</evidence>
<dbReference type="NCBIfam" id="NF005826">
    <property type="entry name" value="PRK07718.1"/>
    <property type="match status" value="1"/>
</dbReference>
<keyword evidence="5 10" id="KW-0145">Chemotaxis</keyword>
<comment type="caution">
    <text evidence="11">The sequence shown here is derived from an EMBL/GenBank/DDBJ whole genome shotgun (WGS) entry which is preliminary data.</text>
</comment>
<dbReference type="RefSeq" id="WP_377912158.1">
    <property type="nucleotide sequence ID" value="NZ_JBHRZT010000020.1"/>
</dbReference>